<sequence>MAAPGEDEDVRVCEGRDAASRADAVRLARRRALAGREELAAEVEALLYRHDPIGIAGEDNVDEYRGEAESIVVRLPRVRSEADLLALVHAEFVRWFDADTAGRPERYAALVAELWPRVRPDP</sequence>
<dbReference type="RefSeq" id="WP_197680439.1">
    <property type="nucleotide sequence ID" value="NZ_LT629799.1"/>
</dbReference>
<proteinExistence type="predicted"/>
<name>A0A1H2MTU0_9ACTN</name>
<dbReference type="Proteomes" id="UP000198825">
    <property type="component" value="Chromosome I"/>
</dbReference>
<keyword evidence="2" id="KW-1185">Reference proteome</keyword>
<accession>A0A1H2MTU0</accession>
<organism evidence="1 2">
    <name type="scientific">Microlunatus sagamiharensis</name>
    <dbReference type="NCBI Taxonomy" id="546874"/>
    <lineage>
        <taxon>Bacteria</taxon>
        <taxon>Bacillati</taxon>
        <taxon>Actinomycetota</taxon>
        <taxon>Actinomycetes</taxon>
        <taxon>Propionibacteriales</taxon>
        <taxon>Propionibacteriaceae</taxon>
        <taxon>Microlunatus</taxon>
    </lineage>
</organism>
<gene>
    <name evidence="1" type="ORF">SAMN04488544_2708</name>
</gene>
<dbReference type="STRING" id="546874.SAMN04488544_2708"/>
<evidence type="ECO:0000313" key="2">
    <source>
        <dbReference type="Proteomes" id="UP000198825"/>
    </source>
</evidence>
<protein>
    <submittedName>
        <fullName evidence="1">Uncharacterized protein</fullName>
    </submittedName>
</protein>
<dbReference type="AlphaFoldDB" id="A0A1H2MTU0"/>
<evidence type="ECO:0000313" key="1">
    <source>
        <dbReference type="EMBL" id="SDU96647.1"/>
    </source>
</evidence>
<reference evidence="2" key="1">
    <citation type="submission" date="2016-10" db="EMBL/GenBank/DDBJ databases">
        <authorList>
            <person name="Varghese N."/>
            <person name="Submissions S."/>
        </authorList>
    </citation>
    <scope>NUCLEOTIDE SEQUENCE [LARGE SCALE GENOMIC DNA]</scope>
    <source>
        <strain evidence="2">DSM 21743</strain>
    </source>
</reference>
<dbReference type="EMBL" id="LT629799">
    <property type="protein sequence ID" value="SDU96647.1"/>
    <property type="molecule type" value="Genomic_DNA"/>
</dbReference>